<evidence type="ECO:0000313" key="2">
    <source>
        <dbReference type="Proteomes" id="UP000219285"/>
    </source>
</evidence>
<dbReference type="Proteomes" id="UP000219285">
    <property type="component" value="Chromosome"/>
</dbReference>
<evidence type="ECO:0000313" key="1">
    <source>
        <dbReference type="EMBL" id="QJR80838.1"/>
    </source>
</evidence>
<proteinExistence type="predicted"/>
<protein>
    <recommendedName>
        <fullName evidence="3">Transporter substrate-binding domain-containing protein</fullName>
    </recommendedName>
</protein>
<gene>
    <name evidence="1" type="ORF">CA267_008615</name>
</gene>
<name>A0A6M4MDB9_9ALTE</name>
<dbReference type="KEGG" id="apel:CA267_008615"/>
<reference evidence="2" key="1">
    <citation type="submission" date="2014-12" db="EMBL/GenBank/DDBJ databases">
        <title>Complete genome sequence of a multi-drug resistant Klebsiella pneumoniae.</title>
        <authorList>
            <person name="Hua X."/>
            <person name="Chen Q."/>
            <person name="Li X."/>
            <person name="Feng Y."/>
            <person name="Ruan Z."/>
            <person name="Yu Y."/>
        </authorList>
    </citation>
    <scope>NUCLEOTIDE SEQUENCE [LARGE SCALE GENOMIC DNA]</scope>
    <source>
        <strain evidence="2">5.12</strain>
    </source>
</reference>
<organism evidence="1 2">
    <name type="scientific">Alteromonas pelagimontana</name>
    <dbReference type="NCBI Taxonomy" id="1858656"/>
    <lineage>
        <taxon>Bacteria</taxon>
        <taxon>Pseudomonadati</taxon>
        <taxon>Pseudomonadota</taxon>
        <taxon>Gammaproteobacteria</taxon>
        <taxon>Alteromonadales</taxon>
        <taxon>Alteromonadaceae</taxon>
        <taxon>Alteromonas/Salinimonas group</taxon>
        <taxon>Alteromonas</taxon>
    </lineage>
</organism>
<accession>A0A6M4MDB9</accession>
<dbReference type="OrthoDB" id="6336514at2"/>
<dbReference type="AlphaFoldDB" id="A0A6M4MDB9"/>
<dbReference type="SUPFAM" id="SSF53850">
    <property type="entry name" value="Periplasmic binding protein-like II"/>
    <property type="match status" value="1"/>
</dbReference>
<dbReference type="RefSeq" id="WP_075607865.1">
    <property type="nucleotide sequence ID" value="NZ_CP052766.1"/>
</dbReference>
<evidence type="ECO:0008006" key="3">
    <source>
        <dbReference type="Google" id="ProtNLM"/>
    </source>
</evidence>
<keyword evidence="2" id="KW-1185">Reference proteome</keyword>
<reference evidence="1 2" key="2">
    <citation type="submission" date="2020-04" db="EMBL/GenBank/DDBJ databases">
        <title>Complete genome sequence of Alteromonas pelagimontana 5.12T.</title>
        <authorList>
            <person name="Sinha R.K."/>
            <person name="Krishnan K.P."/>
            <person name="Kurian J.P."/>
        </authorList>
    </citation>
    <scope>NUCLEOTIDE SEQUENCE [LARGE SCALE GENOMIC DNA]</scope>
    <source>
        <strain evidence="1 2">5.12</strain>
    </source>
</reference>
<dbReference type="EMBL" id="CP052766">
    <property type="protein sequence ID" value="QJR80838.1"/>
    <property type="molecule type" value="Genomic_DNA"/>
</dbReference>
<sequence length="224" mass="25237">MGLSLFTLLAMVIALGLPRAGAAESEMLISTVNHPAVNYIKPVVTRSYKDLGLEVSYVQMPVTRRLIALNEGLIDGDLAAREDAEDEYENILRVGPPLCELSYILVCPKDVPCDTSVFTEGEKSVYLNRGTATILLNIFGMPAPVKSRYIETPDTLINLFNHNRINYLIYTLVDEQHQFVITREYTTHFIGKSDFYHYIHKRHKNLAPLLADALTVNKNKLLVK</sequence>